<dbReference type="RefSeq" id="WP_198126805.1">
    <property type="nucleotide sequence ID" value="NZ_JAECZC010000055.1"/>
</dbReference>
<evidence type="ECO:0000313" key="2">
    <source>
        <dbReference type="Proteomes" id="UP000632766"/>
    </source>
</evidence>
<sequence length="79" mass="8860">MTDNSRAWNKLIRNAAGFADGLSSVQFARLMGVGIEVVARWRNGKEPAPDGWSFHDGKWHPFPEDDLTGSDYVQNHHPP</sequence>
<evidence type="ECO:0000313" key="1">
    <source>
        <dbReference type="EMBL" id="MBH8564993.1"/>
    </source>
</evidence>
<dbReference type="Proteomes" id="UP000632766">
    <property type="component" value="Unassembled WGS sequence"/>
</dbReference>
<protein>
    <submittedName>
        <fullName evidence="1">Uncharacterized protein</fullName>
    </submittedName>
</protein>
<comment type="caution">
    <text evidence="1">The sequence shown here is derived from an EMBL/GenBank/DDBJ whole genome shotgun (WGS) entry which is preliminary data.</text>
</comment>
<gene>
    <name evidence="1" type="ORF">I8748_22885</name>
</gene>
<name>A0A8J7HWQ9_9NOST</name>
<organism evidence="1 2">
    <name type="scientific">Amazonocrinis nigriterrae CENA67</name>
    <dbReference type="NCBI Taxonomy" id="2794033"/>
    <lineage>
        <taxon>Bacteria</taxon>
        <taxon>Bacillati</taxon>
        <taxon>Cyanobacteriota</taxon>
        <taxon>Cyanophyceae</taxon>
        <taxon>Nostocales</taxon>
        <taxon>Nostocaceae</taxon>
        <taxon>Amazonocrinis</taxon>
        <taxon>Amazonocrinis nigriterrae</taxon>
    </lineage>
</organism>
<keyword evidence="2" id="KW-1185">Reference proteome</keyword>
<dbReference type="AlphaFoldDB" id="A0A8J7HWQ9"/>
<reference evidence="1 2" key="1">
    <citation type="journal article" date="2021" name="Int. J. Syst. Evol. Microbiol.">
        <title>Amazonocrinis nigriterrae gen. nov., sp. nov., Atlanticothrix silvestris gen. nov., sp. nov. and Dendronalium phyllosphericum gen. nov., sp. nov., nostocacean cyanobacteria from Brazilian environments.</title>
        <authorList>
            <person name="Alvarenga D.O."/>
            <person name="Andreote A.P.D."/>
            <person name="Branco L.H.Z."/>
            <person name="Delbaje E."/>
            <person name="Cruz R.B."/>
            <person name="Varani A.M."/>
            <person name="Fiore M.F."/>
        </authorList>
    </citation>
    <scope>NUCLEOTIDE SEQUENCE [LARGE SCALE GENOMIC DNA]</scope>
    <source>
        <strain evidence="1 2">CENA67</strain>
    </source>
</reference>
<accession>A0A8J7HWQ9</accession>
<dbReference type="EMBL" id="JAECZC010000055">
    <property type="protein sequence ID" value="MBH8564993.1"/>
    <property type="molecule type" value="Genomic_DNA"/>
</dbReference>
<proteinExistence type="predicted"/>